<evidence type="ECO:0000313" key="1">
    <source>
        <dbReference type="EMBL" id="KAK4307497.1"/>
    </source>
</evidence>
<reference evidence="1" key="1">
    <citation type="submission" date="2023-11" db="EMBL/GenBank/DDBJ databases">
        <title>Genome assemblies of two species of porcelain crab, Petrolisthes cinctipes and Petrolisthes manimaculis (Anomura: Porcellanidae).</title>
        <authorList>
            <person name="Angst P."/>
        </authorList>
    </citation>
    <scope>NUCLEOTIDE SEQUENCE</scope>
    <source>
        <strain evidence="1">PB745_02</strain>
        <tissue evidence="1">Gill</tissue>
    </source>
</reference>
<proteinExistence type="predicted"/>
<evidence type="ECO:0000313" key="2">
    <source>
        <dbReference type="Proteomes" id="UP001292094"/>
    </source>
</evidence>
<comment type="caution">
    <text evidence="1">The sequence shown here is derived from an EMBL/GenBank/DDBJ whole genome shotgun (WGS) entry which is preliminary data.</text>
</comment>
<dbReference type="EMBL" id="JAWZYT010001994">
    <property type="protein sequence ID" value="KAK4307497.1"/>
    <property type="molecule type" value="Genomic_DNA"/>
</dbReference>
<name>A0AAE1PHS9_9EUCA</name>
<feature type="non-terminal residue" evidence="1">
    <location>
        <position position="30"/>
    </location>
</feature>
<keyword evidence="2" id="KW-1185">Reference proteome</keyword>
<dbReference type="AlphaFoldDB" id="A0AAE1PHS9"/>
<protein>
    <submittedName>
        <fullName evidence="1">Uncharacterized protein</fullName>
    </submittedName>
</protein>
<gene>
    <name evidence="1" type="ORF">Pmani_020725</name>
</gene>
<sequence length="30" mass="3123">MESQSLVRGGGWLAGGAAWCAEVSGREQTE</sequence>
<dbReference type="Proteomes" id="UP001292094">
    <property type="component" value="Unassembled WGS sequence"/>
</dbReference>
<organism evidence="1 2">
    <name type="scientific">Petrolisthes manimaculis</name>
    <dbReference type="NCBI Taxonomy" id="1843537"/>
    <lineage>
        <taxon>Eukaryota</taxon>
        <taxon>Metazoa</taxon>
        <taxon>Ecdysozoa</taxon>
        <taxon>Arthropoda</taxon>
        <taxon>Crustacea</taxon>
        <taxon>Multicrustacea</taxon>
        <taxon>Malacostraca</taxon>
        <taxon>Eumalacostraca</taxon>
        <taxon>Eucarida</taxon>
        <taxon>Decapoda</taxon>
        <taxon>Pleocyemata</taxon>
        <taxon>Anomura</taxon>
        <taxon>Galatheoidea</taxon>
        <taxon>Porcellanidae</taxon>
        <taxon>Petrolisthes</taxon>
    </lineage>
</organism>
<accession>A0AAE1PHS9</accession>